<evidence type="ECO:0000313" key="2">
    <source>
        <dbReference type="EMBL" id="EPE07523.1"/>
    </source>
</evidence>
<proteinExistence type="predicted"/>
<protein>
    <submittedName>
        <fullName evidence="2">Uncharacterized protein</fullName>
    </submittedName>
</protein>
<dbReference type="AlphaFoldDB" id="S3CLY3"/>
<gene>
    <name evidence="2" type="ORF">F503_00245</name>
</gene>
<reference evidence="2 3" key="1">
    <citation type="journal article" date="2013" name="BMC Genomics">
        <title>The genome and transcriptome of the pine saprophyte Ophiostoma piceae, and a comparison with the bark beetle-associated pine pathogen Grosmannia clavigera.</title>
        <authorList>
            <person name="Haridas S."/>
            <person name="Wang Y."/>
            <person name="Lim L."/>
            <person name="Massoumi Alamouti S."/>
            <person name="Jackman S."/>
            <person name="Docking R."/>
            <person name="Robertson G."/>
            <person name="Birol I."/>
            <person name="Bohlmann J."/>
            <person name="Breuil C."/>
        </authorList>
    </citation>
    <scope>NUCLEOTIDE SEQUENCE [LARGE SCALE GENOMIC DNA]</scope>
    <source>
        <strain evidence="2 3">UAMH 11346</strain>
    </source>
</reference>
<feature type="compositionally biased region" description="Polar residues" evidence="1">
    <location>
        <begin position="106"/>
        <end position="130"/>
    </location>
</feature>
<dbReference type="Proteomes" id="UP000016923">
    <property type="component" value="Unassembled WGS sequence"/>
</dbReference>
<dbReference type="EMBL" id="KE148150">
    <property type="protein sequence ID" value="EPE07523.1"/>
    <property type="molecule type" value="Genomic_DNA"/>
</dbReference>
<feature type="compositionally biased region" description="Polar residues" evidence="1">
    <location>
        <begin position="1"/>
        <end position="29"/>
    </location>
</feature>
<feature type="region of interest" description="Disordered" evidence="1">
    <location>
        <begin position="1"/>
        <end position="149"/>
    </location>
</feature>
<keyword evidence="3" id="KW-1185">Reference proteome</keyword>
<organism evidence="2 3">
    <name type="scientific">Ophiostoma piceae (strain UAMH 11346)</name>
    <name type="common">Sap stain fungus</name>
    <dbReference type="NCBI Taxonomy" id="1262450"/>
    <lineage>
        <taxon>Eukaryota</taxon>
        <taxon>Fungi</taxon>
        <taxon>Dikarya</taxon>
        <taxon>Ascomycota</taxon>
        <taxon>Pezizomycotina</taxon>
        <taxon>Sordariomycetes</taxon>
        <taxon>Sordariomycetidae</taxon>
        <taxon>Ophiostomatales</taxon>
        <taxon>Ophiostomataceae</taxon>
        <taxon>Ophiostoma</taxon>
    </lineage>
</organism>
<dbReference type="HOGENOM" id="CLU_1750240_0_0_1"/>
<name>S3CLY3_OPHP1</name>
<evidence type="ECO:0000313" key="3">
    <source>
        <dbReference type="Proteomes" id="UP000016923"/>
    </source>
</evidence>
<evidence type="ECO:0000256" key="1">
    <source>
        <dbReference type="SAM" id="MobiDB-lite"/>
    </source>
</evidence>
<sequence>MSHQHPQQSNESSTTPNLQHTPGTGQQPPVHTEPASAGVQYIVPMHEQGSYIGTLQIDGEGNNAHVNGEADEDDALQDGAGVAFPAAHWRQGEELPYPNQLDRARATSSNQRTGASSSGRAESLFQSSAASDGGRGHVGVNGTANGRRD</sequence>
<accession>S3CLY3</accession>
<dbReference type="VEuPathDB" id="FungiDB:F503_00245"/>